<dbReference type="Proteomes" id="UP000663828">
    <property type="component" value="Unassembled WGS sequence"/>
</dbReference>
<name>A0A815IKZ4_ADIRI</name>
<evidence type="ECO:0000313" key="2">
    <source>
        <dbReference type="EMBL" id="CAF1122260.1"/>
    </source>
</evidence>
<keyword evidence="4" id="KW-1185">Reference proteome</keyword>
<keyword evidence="1" id="KW-0812">Transmembrane</keyword>
<evidence type="ECO:0000256" key="1">
    <source>
        <dbReference type="SAM" id="Phobius"/>
    </source>
</evidence>
<dbReference type="AlphaFoldDB" id="A0A815IKZ4"/>
<sequence>MSVSNSSFDQEKYFLPSTIQLIVSVTDRISYSVYAIAVVFSVLQTFRRNQTLDRFLSYVVHGYSDGKFDSNQVYFRKQVITCYRYDQRFSYIPHPNRLMLFTVAVHVQVLMLIAIRTLFLRQSIAISDCVSFDFPLDVLQCDNNQSPCSSNGTESVVKCTYYSFQTTNIITTVTSVSTWHYALRYCVVKLIRFARWSTFRDDDQPRNLCCWRATPCRLRCIMYVDYAVLWIYLLVTCILGLGWNKSLYQLPFDTFGSVWVPIIIAADRIYTLSMALIPELLQNWLDATRNGEVLQVLKANDLLLTNLEPLIQLTWKERLPPSVATDKLAHDSATEQESYM</sequence>
<accession>A0A815IKZ4</accession>
<reference evidence="3" key="1">
    <citation type="submission" date="2021-02" db="EMBL/GenBank/DDBJ databases">
        <authorList>
            <person name="Nowell W R."/>
        </authorList>
    </citation>
    <scope>NUCLEOTIDE SEQUENCE</scope>
</reference>
<evidence type="ECO:0000313" key="4">
    <source>
        <dbReference type="Proteomes" id="UP000663828"/>
    </source>
</evidence>
<keyword evidence="1" id="KW-1133">Transmembrane helix</keyword>
<organism evidence="3 4">
    <name type="scientific">Adineta ricciae</name>
    <name type="common">Rotifer</name>
    <dbReference type="NCBI Taxonomy" id="249248"/>
    <lineage>
        <taxon>Eukaryota</taxon>
        <taxon>Metazoa</taxon>
        <taxon>Spiralia</taxon>
        <taxon>Gnathifera</taxon>
        <taxon>Rotifera</taxon>
        <taxon>Eurotatoria</taxon>
        <taxon>Bdelloidea</taxon>
        <taxon>Adinetida</taxon>
        <taxon>Adinetidae</taxon>
        <taxon>Adineta</taxon>
    </lineage>
</organism>
<keyword evidence="1" id="KW-0472">Membrane</keyword>
<proteinExistence type="predicted"/>
<dbReference type="EMBL" id="CAJNOJ010000105">
    <property type="protein sequence ID" value="CAF1122260.1"/>
    <property type="molecule type" value="Genomic_DNA"/>
</dbReference>
<gene>
    <name evidence="2" type="ORF">EDS130_LOCUS21119</name>
    <name evidence="3" type="ORF">XAT740_LOCUS32348</name>
</gene>
<evidence type="ECO:0000313" key="3">
    <source>
        <dbReference type="EMBL" id="CAF1367355.1"/>
    </source>
</evidence>
<feature type="transmembrane region" description="Helical" evidence="1">
    <location>
        <begin position="223"/>
        <end position="243"/>
    </location>
</feature>
<dbReference type="EMBL" id="CAJNOR010003011">
    <property type="protein sequence ID" value="CAF1367355.1"/>
    <property type="molecule type" value="Genomic_DNA"/>
</dbReference>
<feature type="transmembrane region" description="Helical" evidence="1">
    <location>
        <begin position="98"/>
        <end position="119"/>
    </location>
</feature>
<dbReference type="Proteomes" id="UP000663852">
    <property type="component" value="Unassembled WGS sequence"/>
</dbReference>
<protein>
    <submittedName>
        <fullName evidence="3">Uncharacterized protein</fullName>
    </submittedName>
</protein>
<feature type="transmembrane region" description="Helical" evidence="1">
    <location>
        <begin position="29"/>
        <end position="46"/>
    </location>
</feature>
<comment type="caution">
    <text evidence="3">The sequence shown here is derived from an EMBL/GenBank/DDBJ whole genome shotgun (WGS) entry which is preliminary data.</text>
</comment>